<evidence type="ECO:0000313" key="1">
    <source>
        <dbReference type="EMBL" id="RYR51301.1"/>
    </source>
</evidence>
<sequence length="78" mass="9281">MHSKWLGNQFKKKVESNPRIKVKDLVAKTQKGLLSAFEEVIPRVDNRFCVKHLYNNFRMKFSGLEMKNRMWRCAKASH</sequence>
<reference evidence="1 2" key="1">
    <citation type="submission" date="2019-01" db="EMBL/GenBank/DDBJ databases">
        <title>Sequencing of cultivated peanut Arachis hypogaea provides insights into genome evolution and oil improvement.</title>
        <authorList>
            <person name="Chen X."/>
        </authorList>
    </citation>
    <scope>NUCLEOTIDE SEQUENCE [LARGE SCALE GENOMIC DNA]</scope>
    <source>
        <strain evidence="2">cv. Fuhuasheng</strain>
        <tissue evidence="1">Leaves</tissue>
    </source>
</reference>
<comment type="caution">
    <text evidence="1">The sequence shown here is derived from an EMBL/GenBank/DDBJ whole genome shotgun (WGS) entry which is preliminary data.</text>
</comment>
<evidence type="ECO:0008006" key="3">
    <source>
        <dbReference type="Google" id="ProtNLM"/>
    </source>
</evidence>
<protein>
    <recommendedName>
        <fullName evidence="3">MULE transposase domain-containing protein</fullName>
    </recommendedName>
</protein>
<gene>
    <name evidence="1" type="ORF">Ahy_A06g026323</name>
</gene>
<dbReference type="PANTHER" id="PTHR31973:SF191">
    <property type="entry name" value="OS05G0489400 PROTEIN"/>
    <property type="match status" value="1"/>
</dbReference>
<dbReference type="EMBL" id="SDMP01000006">
    <property type="protein sequence ID" value="RYR51301.1"/>
    <property type="molecule type" value="Genomic_DNA"/>
</dbReference>
<dbReference type="AlphaFoldDB" id="A0A445CK47"/>
<organism evidence="1 2">
    <name type="scientific">Arachis hypogaea</name>
    <name type="common">Peanut</name>
    <dbReference type="NCBI Taxonomy" id="3818"/>
    <lineage>
        <taxon>Eukaryota</taxon>
        <taxon>Viridiplantae</taxon>
        <taxon>Streptophyta</taxon>
        <taxon>Embryophyta</taxon>
        <taxon>Tracheophyta</taxon>
        <taxon>Spermatophyta</taxon>
        <taxon>Magnoliopsida</taxon>
        <taxon>eudicotyledons</taxon>
        <taxon>Gunneridae</taxon>
        <taxon>Pentapetalae</taxon>
        <taxon>rosids</taxon>
        <taxon>fabids</taxon>
        <taxon>Fabales</taxon>
        <taxon>Fabaceae</taxon>
        <taxon>Papilionoideae</taxon>
        <taxon>50 kb inversion clade</taxon>
        <taxon>dalbergioids sensu lato</taxon>
        <taxon>Dalbergieae</taxon>
        <taxon>Pterocarpus clade</taxon>
        <taxon>Arachis</taxon>
    </lineage>
</organism>
<proteinExistence type="predicted"/>
<keyword evidence="2" id="KW-1185">Reference proteome</keyword>
<evidence type="ECO:0000313" key="2">
    <source>
        <dbReference type="Proteomes" id="UP000289738"/>
    </source>
</evidence>
<dbReference type="PANTHER" id="PTHR31973">
    <property type="entry name" value="POLYPROTEIN, PUTATIVE-RELATED"/>
    <property type="match status" value="1"/>
</dbReference>
<name>A0A445CK47_ARAHY</name>
<dbReference type="Proteomes" id="UP000289738">
    <property type="component" value="Chromosome A06"/>
</dbReference>
<accession>A0A445CK47</accession>